<accession>A0A239NLQ6</accession>
<feature type="compositionally biased region" description="Basic and acidic residues" evidence="1">
    <location>
        <begin position="1"/>
        <end position="10"/>
    </location>
</feature>
<reference evidence="2 3" key="1">
    <citation type="submission" date="2017-06" db="EMBL/GenBank/DDBJ databases">
        <authorList>
            <person name="Kim H.J."/>
            <person name="Triplett B.A."/>
        </authorList>
    </citation>
    <scope>NUCLEOTIDE SEQUENCE [LARGE SCALE GENOMIC DNA]</scope>
    <source>
        <strain evidence="2 3">DSM 44715</strain>
    </source>
</reference>
<protein>
    <submittedName>
        <fullName evidence="2">Uncharacterized protein</fullName>
    </submittedName>
</protein>
<proteinExistence type="predicted"/>
<sequence length="331" mass="37682">MVRKSSRECRNTGLRPLAATTGRTRGSLSPAGWFGSRPNNHWDALLPKVFNGDMSDRTSERRPLLGPDALAHLQVPAPEMCWWCQEQPATTGEHKFKRTDLTRLMGDGSLLLWGTGDGNTREIRGKSGVKRDRYGVIKFPKSLCEPCNTSQSKPFDKAYDVYSRYVGETWLRPMPGIELQQVFGSEWEESALNLARYYGKHFGCRMVRAGLPVPISLRNFLNGATDMPDAHMALITTDTIHKLYKSGLSISPDYVELDRDVSRFVRYAMAAYVGSIGVRYEWREDGFQSRSQFFHYPIPVINCFEDEMAVCEGRVRRPGWFARLLQWANQP</sequence>
<evidence type="ECO:0000313" key="2">
    <source>
        <dbReference type="EMBL" id="SNT55700.1"/>
    </source>
</evidence>
<dbReference type="AlphaFoldDB" id="A0A239NLQ6"/>
<evidence type="ECO:0000256" key="1">
    <source>
        <dbReference type="SAM" id="MobiDB-lite"/>
    </source>
</evidence>
<evidence type="ECO:0000313" key="3">
    <source>
        <dbReference type="Proteomes" id="UP000198318"/>
    </source>
</evidence>
<name>A0A239NLQ6_9ACTN</name>
<keyword evidence="3" id="KW-1185">Reference proteome</keyword>
<gene>
    <name evidence="2" type="ORF">SAMN05443665_104419</name>
</gene>
<organism evidence="2 3">
    <name type="scientific">Actinomadura meyerae</name>
    <dbReference type="NCBI Taxonomy" id="240840"/>
    <lineage>
        <taxon>Bacteria</taxon>
        <taxon>Bacillati</taxon>
        <taxon>Actinomycetota</taxon>
        <taxon>Actinomycetes</taxon>
        <taxon>Streptosporangiales</taxon>
        <taxon>Thermomonosporaceae</taxon>
        <taxon>Actinomadura</taxon>
    </lineage>
</organism>
<feature type="region of interest" description="Disordered" evidence="1">
    <location>
        <begin position="1"/>
        <end position="32"/>
    </location>
</feature>
<dbReference type="EMBL" id="FZOR01000044">
    <property type="protein sequence ID" value="SNT55700.1"/>
    <property type="molecule type" value="Genomic_DNA"/>
</dbReference>
<dbReference type="Proteomes" id="UP000198318">
    <property type="component" value="Unassembled WGS sequence"/>
</dbReference>